<organism evidence="2 3">
    <name type="scientific">Lawsonia intracellularis (strain PHE/MN1-00)</name>
    <dbReference type="NCBI Taxonomy" id="363253"/>
    <lineage>
        <taxon>Bacteria</taxon>
        <taxon>Pseudomonadati</taxon>
        <taxon>Thermodesulfobacteriota</taxon>
        <taxon>Desulfovibrionia</taxon>
        <taxon>Desulfovibrionales</taxon>
        <taxon>Desulfovibrionaceae</taxon>
        <taxon>Lawsonia</taxon>
    </lineage>
</organism>
<dbReference type="InterPro" id="IPR000182">
    <property type="entry name" value="GNAT_dom"/>
</dbReference>
<dbReference type="HOGENOM" id="CLU_087351_0_2_7"/>
<dbReference type="eggNOG" id="COG0456">
    <property type="taxonomic scope" value="Bacteria"/>
</dbReference>
<accession>Q1MQI9</accession>
<dbReference type="EMBL" id="AM180252">
    <property type="protein sequence ID" value="CAJ54738.1"/>
    <property type="molecule type" value="Genomic_DNA"/>
</dbReference>
<dbReference type="CDD" id="cd04301">
    <property type="entry name" value="NAT_SF"/>
    <property type="match status" value="1"/>
</dbReference>
<name>Q1MQI9_LAWIP</name>
<dbReference type="STRING" id="363253.LI0684"/>
<dbReference type="OrthoDB" id="5355033at2"/>
<dbReference type="Proteomes" id="UP000002430">
    <property type="component" value="Chromosome"/>
</dbReference>
<dbReference type="PANTHER" id="PTHR43451:SF1">
    <property type="entry name" value="ACETYLTRANSFERASE"/>
    <property type="match status" value="1"/>
</dbReference>
<protein>
    <submittedName>
        <fullName evidence="2">Acetyltransferase</fullName>
    </submittedName>
</protein>
<evidence type="ECO:0000313" key="2">
    <source>
        <dbReference type="EMBL" id="CAJ54738.1"/>
    </source>
</evidence>
<dbReference type="GO" id="GO:0016747">
    <property type="term" value="F:acyltransferase activity, transferring groups other than amino-acyl groups"/>
    <property type="evidence" value="ECO:0007669"/>
    <property type="project" value="InterPro"/>
</dbReference>
<sequence length="150" mass="17661">MKIRQYKSIDLEQITRLFYETVHAVNIKDYTEQQLNVWATGNINFKKWDTSFLKHLTYAAIEKDLIIGFGDIDETGYLDRLFVHKDFQGRGVATALCNRLENEVGTKCIIVYASITAKSFFENWGYKIIRLQEVEKQGVFFKNYIMRKEL</sequence>
<dbReference type="SUPFAM" id="SSF55729">
    <property type="entry name" value="Acyl-CoA N-acyltransferases (Nat)"/>
    <property type="match status" value="1"/>
</dbReference>
<keyword evidence="3" id="KW-1185">Reference proteome</keyword>
<dbReference type="RefSeq" id="WP_011526767.1">
    <property type="nucleotide sequence ID" value="NC_008011.1"/>
</dbReference>
<dbReference type="PANTHER" id="PTHR43451">
    <property type="entry name" value="ACETYLTRANSFERASE (GNAT) FAMILY PROTEIN"/>
    <property type="match status" value="1"/>
</dbReference>
<evidence type="ECO:0000313" key="3">
    <source>
        <dbReference type="Proteomes" id="UP000002430"/>
    </source>
</evidence>
<feature type="domain" description="N-acetyltransferase" evidence="1">
    <location>
        <begin position="1"/>
        <end position="150"/>
    </location>
</feature>
<dbReference type="InterPro" id="IPR016181">
    <property type="entry name" value="Acyl_CoA_acyltransferase"/>
</dbReference>
<dbReference type="PROSITE" id="PS51186">
    <property type="entry name" value="GNAT"/>
    <property type="match status" value="1"/>
</dbReference>
<dbReference type="Gene3D" id="3.40.630.30">
    <property type="match status" value="1"/>
</dbReference>
<proteinExistence type="predicted"/>
<dbReference type="AlphaFoldDB" id="Q1MQI9"/>
<reference evidence="2 3" key="1">
    <citation type="submission" date="2005-11" db="EMBL/GenBank/DDBJ databases">
        <title>The complete genome sequence of Lawsonia intracellularis: the causative agent of proliferative enteropathy.</title>
        <authorList>
            <person name="Kaur K."/>
            <person name="Zhang Q."/>
            <person name="Beckler D."/>
            <person name="Munir S."/>
            <person name="Li L."/>
            <person name="Kinsley K."/>
            <person name="Herron L."/>
            <person name="Peterson A."/>
            <person name="May B."/>
            <person name="Singh S."/>
            <person name="Gebhart C."/>
            <person name="Kapur V."/>
        </authorList>
    </citation>
    <scope>NUCLEOTIDE SEQUENCE [LARGE SCALE GENOMIC DNA]</scope>
    <source>
        <strain evidence="2 3">PHE/MN1-00</strain>
    </source>
</reference>
<dbReference type="KEGG" id="lip:LI0684"/>
<dbReference type="InterPro" id="IPR052564">
    <property type="entry name" value="N-acetyltrans/Recomb-assoc"/>
</dbReference>
<dbReference type="Pfam" id="PF13673">
    <property type="entry name" value="Acetyltransf_10"/>
    <property type="match status" value="1"/>
</dbReference>
<gene>
    <name evidence="2" type="ordered locus">LI0684</name>
</gene>
<evidence type="ECO:0000259" key="1">
    <source>
        <dbReference type="PROSITE" id="PS51186"/>
    </source>
</evidence>